<dbReference type="AlphaFoldDB" id="A0A3N1P739"/>
<sequence>MSKVRIHVPTIKFDDIGFHQILKIFEKITSEPKNNFDFDFSKCSRLDHHGVVLLGGLSRYVNFQNTRLTRSLIAMLKAEPLATAGVMFDVNSMSDLIREKLIENNFLSHFTQHNFNGYASGDYIGYREHKNHLNEDNIAEHLSEQWLSDDKVNFSVTLKEVLISKIFEIFMNAYGHGASVQDLSELGVYSCGQFDRKEKTLCLSVLDFGPGIASNVRKFKEDIKDDVTAMQWALVKGHSTGTDSVKAGMPRGLGFDLLGEFVKLNEGEIRIYSNEAYAQISKGRDFIVTSHGLNFPGTLVSIKINCDDRHYRFKSEVSNQVKYF</sequence>
<accession>A0A3N1P739</accession>
<organism evidence="1 2">
    <name type="scientific">Gallaecimonas pentaromativorans</name>
    <dbReference type="NCBI Taxonomy" id="584787"/>
    <lineage>
        <taxon>Bacteria</taxon>
        <taxon>Pseudomonadati</taxon>
        <taxon>Pseudomonadota</taxon>
        <taxon>Gammaproteobacteria</taxon>
        <taxon>Enterobacterales</taxon>
        <taxon>Gallaecimonadaceae</taxon>
        <taxon>Gallaecimonas</taxon>
    </lineage>
</organism>
<reference evidence="1 2" key="1">
    <citation type="submission" date="2018-11" db="EMBL/GenBank/DDBJ databases">
        <title>Genomic Encyclopedia of Type Strains, Phase IV (KMG-IV): sequencing the most valuable type-strain genomes for metagenomic binning, comparative biology and taxonomic classification.</title>
        <authorList>
            <person name="Goeker M."/>
        </authorList>
    </citation>
    <scope>NUCLEOTIDE SEQUENCE [LARGE SCALE GENOMIC DNA]</scope>
    <source>
        <strain evidence="1 2">DSM 21945</strain>
    </source>
</reference>
<dbReference type="Proteomes" id="UP000268033">
    <property type="component" value="Unassembled WGS sequence"/>
</dbReference>
<keyword evidence="2" id="KW-1185">Reference proteome</keyword>
<comment type="caution">
    <text evidence="1">The sequence shown here is derived from an EMBL/GenBank/DDBJ whole genome shotgun (WGS) entry which is preliminary data.</text>
</comment>
<dbReference type="EMBL" id="RJUL01000007">
    <property type="protein sequence ID" value="ROQ24333.1"/>
    <property type="molecule type" value="Genomic_DNA"/>
</dbReference>
<gene>
    <name evidence="1" type="ORF">EDC28_107216</name>
</gene>
<protein>
    <recommendedName>
        <fullName evidence="3">Histidine kinase/DNA gyrase B/HSP90-like ATPase</fullName>
    </recommendedName>
</protein>
<dbReference type="RefSeq" id="WP_123422038.1">
    <property type="nucleotide sequence ID" value="NZ_RJUL01000007.1"/>
</dbReference>
<name>A0A3N1P739_9GAMM</name>
<evidence type="ECO:0000313" key="1">
    <source>
        <dbReference type="EMBL" id="ROQ24333.1"/>
    </source>
</evidence>
<evidence type="ECO:0000313" key="2">
    <source>
        <dbReference type="Proteomes" id="UP000268033"/>
    </source>
</evidence>
<evidence type="ECO:0008006" key="3">
    <source>
        <dbReference type="Google" id="ProtNLM"/>
    </source>
</evidence>
<dbReference type="SUPFAM" id="SSF55874">
    <property type="entry name" value="ATPase domain of HSP90 chaperone/DNA topoisomerase II/histidine kinase"/>
    <property type="match status" value="1"/>
</dbReference>
<dbReference type="InterPro" id="IPR036890">
    <property type="entry name" value="HATPase_C_sf"/>
</dbReference>
<proteinExistence type="predicted"/>